<comment type="caution">
    <text evidence="2">The sequence shown here is derived from an EMBL/GenBank/DDBJ whole genome shotgun (WGS) entry which is preliminary data.</text>
</comment>
<dbReference type="AlphaFoldDB" id="A0A5Y2SH15"/>
<accession>A0A5Y2SH15</accession>
<protein>
    <submittedName>
        <fullName evidence="2">Uncharacterized protein</fullName>
    </submittedName>
</protein>
<reference evidence="2" key="1">
    <citation type="submission" date="2019-07" db="EMBL/GenBank/DDBJ databases">
        <authorList>
            <person name="Ashton P.M."/>
            <person name="Dallman T."/>
            <person name="Nair S."/>
            <person name="De Pinna E."/>
            <person name="Peters T."/>
            <person name="Grant K."/>
        </authorList>
    </citation>
    <scope>NUCLEOTIDE SEQUENCE [LARGE SCALE GENOMIC DNA]</scope>
    <source>
        <strain evidence="2">674345</strain>
    </source>
</reference>
<gene>
    <name evidence="2" type="ORF">FNH47_14735</name>
</gene>
<evidence type="ECO:0000256" key="1">
    <source>
        <dbReference type="SAM" id="MobiDB-lite"/>
    </source>
</evidence>
<dbReference type="EMBL" id="AAILSW010000030">
    <property type="protein sequence ID" value="ECF6075257.1"/>
    <property type="molecule type" value="Genomic_DNA"/>
</dbReference>
<name>A0A5Y2SH15_SALHO</name>
<evidence type="ECO:0000313" key="2">
    <source>
        <dbReference type="EMBL" id="ECF6075257.1"/>
    </source>
</evidence>
<sequence>MAMKADSAAPCPRTTAEWRPGEAWDCQPGLRSTEKEALKRLSDYFAGGGKSNWPLIVRAGLARLILPLRETLDWMNAAKAPANSAVHDILVEMHRLGKSYWYWTQEEWLDVMCTSEGAFRT</sequence>
<organism evidence="2">
    <name type="scientific">Salmonella houtenae</name>
    <dbReference type="NCBI Taxonomy" id="59205"/>
    <lineage>
        <taxon>Bacteria</taxon>
        <taxon>Pseudomonadati</taxon>
        <taxon>Pseudomonadota</taxon>
        <taxon>Gammaproteobacteria</taxon>
        <taxon>Enterobacterales</taxon>
        <taxon>Enterobacteriaceae</taxon>
        <taxon>Salmonella</taxon>
    </lineage>
</organism>
<proteinExistence type="predicted"/>
<dbReference type="Proteomes" id="UP000839836">
    <property type="component" value="Unassembled WGS sequence"/>
</dbReference>
<feature type="region of interest" description="Disordered" evidence="1">
    <location>
        <begin position="1"/>
        <end position="25"/>
    </location>
</feature>